<dbReference type="AlphaFoldDB" id="A0A9D4GNW5"/>
<gene>
    <name evidence="2" type="ORF">DPMN_120743</name>
</gene>
<proteinExistence type="predicted"/>
<reference evidence="2" key="1">
    <citation type="journal article" date="2019" name="bioRxiv">
        <title>The Genome of the Zebra Mussel, Dreissena polymorpha: A Resource for Invasive Species Research.</title>
        <authorList>
            <person name="McCartney M.A."/>
            <person name="Auch B."/>
            <person name="Kono T."/>
            <person name="Mallez S."/>
            <person name="Zhang Y."/>
            <person name="Obille A."/>
            <person name="Becker A."/>
            <person name="Abrahante J.E."/>
            <person name="Garbe J."/>
            <person name="Badalamenti J.P."/>
            <person name="Herman A."/>
            <person name="Mangelson H."/>
            <person name="Liachko I."/>
            <person name="Sullivan S."/>
            <person name="Sone E.D."/>
            <person name="Koren S."/>
            <person name="Silverstein K.A.T."/>
            <person name="Beckman K.B."/>
            <person name="Gohl D.M."/>
        </authorList>
    </citation>
    <scope>NUCLEOTIDE SEQUENCE</scope>
    <source>
        <strain evidence="2">Duluth1</strain>
        <tissue evidence="2">Whole animal</tissue>
    </source>
</reference>
<accession>A0A9D4GNW5</accession>
<protein>
    <submittedName>
        <fullName evidence="2">Uncharacterized protein</fullName>
    </submittedName>
</protein>
<evidence type="ECO:0000256" key="1">
    <source>
        <dbReference type="SAM" id="MobiDB-lite"/>
    </source>
</evidence>
<keyword evidence="3" id="KW-1185">Reference proteome</keyword>
<comment type="caution">
    <text evidence="2">The sequence shown here is derived from an EMBL/GenBank/DDBJ whole genome shotgun (WGS) entry which is preliminary data.</text>
</comment>
<feature type="non-terminal residue" evidence="2">
    <location>
        <position position="1"/>
    </location>
</feature>
<evidence type="ECO:0000313" key="2">
    <source>
        <dbReference type="EMBL" id="KAH3819013.1"/>
    </source>
</evidence>
<feature type="compositionally biased region" description="Polar residues" evidence="1">
    <location>
        <begin position="49"/>
        <end position="60"/>
    </location>
</feature>
<evidence type="ECO:0000313" key="3">
    <source>
        <dbReference type="Proteomes" id="UP000828390"/>
    </source>
</evidence>
<feature type="region of interest" description="Disordered" evidence="1">
    <location>
        <begin position="40"/>
        <end position="60"/>
    </location>
</feature>
<reference evidence="2" key="2">
    <citation type="submission" date="2020-11" db="EMBL/GenBank/DDBJ databases">
        <authorList>
            <person name="McCartney M.A."/>
            <person name="Auch B."/>
            <person name="Kono T."/>
            <person name="Mallez S."/>
            <person name="Becker A."/>
            <person name="Gohl D.M."/>
            <person name="Silverstein K.A.T."/>
            <person name="Koren S."/>
            <person name="Bechman K.B."/>
            <person name="Herman A."/>
            <person name="Abrahante J.E."/>
            <person name="Garbe J."/>
        </authorList>
    </citation>
    <scope>NUCLEOTIDE SEQUENCE</scope>
    <source>
        <strain evidence="2">Duluth1</strain>
        <tissue evidence="2">Whole animal</tissue>
    </source>
</reference>
<dbReference type="EMBL" id="JAIWYP010000005">
    <property type="protein sequence ID" value="KAH3819013.1"/>
    <property type="molecule type" value="Genomic_DNA"/>
</dbReference>
<name>A0A9D4GNW5_DREPO</name>
<dbReference type="Proteomes" id="UP000828390">
    <property type="component" value="Unassembled WGS sequence"/>
</dbReference>
<sequence>ICDAFSIRSQKEVLLVIMSNILMLIPPRENIQNKTLKTKIKYSPPPGLPTSSLQGMSSSA</sequence>
<organism evidence="2 3">
    <name type="scientific">Dreissena polymorpha</name>
    <name type="common">Zebra mussel</name>
    <name type="synonym">Mytilus polymorpha</name>
    <dbReference type="NCBI Taxonomy" id="45954"/>
    <lineage>
        <taxon>Eukaryota</taxon>
        <taxon>Metazoa</taxon>
        <taxon>Spiralia</taxon>
        <taxon>Lophotrochozoa</taxon>
        <taxon>Mollusca</taxon>
        <taxon>Bivalvia</taxon>
        <taxon>Autobranchia</taxon>
        <taxon>Heteroconchia</taxon>
        <taxon>Euheterodonta</taxon>
        <taxon>Imparidentia</taxon>
        <taxon>Neoheterodontei</taxon>
        <taxon>Myida</taxon>
        <taxon>Dreissenoidea</taxon>
        <taxon>Dreissenidae</taxon>
        <taxon>Dreissena</taxon>
    </lineage>
</organism>